<dbReference type="Proteomes" id="UP001597018">
    <property type="component" value="Unassembled WGS sequence"/>
</dbReference>
<sequence length="102" mass="10379">MLFTLTFHVPGSSDITVTDDMLTRALGEAVRGLVPASALRDTLDRTAPFLPAIAAVAGAGPAGQLAVQATVALARQTLGTPPSNAAAHSPNGPNWTDNSEES</sequence>
<evidence type="ECO:0000256" key="1">
    <source>
        <dbReference type="SAM" id="MobiDB-lite"/>
    </source>
</evidence>
<keyword evidence="3" id="KW-1185">Reference proteome</keyword>
<proteinExistence type="predicted"/>
<dbReference type="RefSeq" id="WP_263253225.1">
    <property type="nucleotide sequence ID" value="NZ_BAABLT010000051.1"/>
</dbReference>
<gene>
    <name evidence="2" type="ORF">ACFQ16_19095</name>
</gene>
<accession>A0ABW3FYW9</accession>
<protein>
    <submittedName>
        <fullName evidence="2">Uncharacterized protein</fullName>
    </submittedName>
</protein>
<organism evidence="2 3">
    <name type="scientific">Saccharopolyspora rosea</name>
    <dbReference type="NCBI Taxonomy" id="524884"/>
    <lineage>
        <taxon>Bacteria</taxon>
        <taxon>Bacillati</taxon>
        <taxon>Actinomycetota</taxon>
        <taxon>Actinomycetes</taxon>
        <taxon>Pseudonocardiales</taxon>
        <taxon>Pseudonocardiaceae</taxon>
        <taxon>Saccharopolyspora</taxon>
    </lineage>
</organism>
<evidence type="ECO:0000313" key="3">
    <source>
        <dbReference type="Proteomes" id="UP001597018"/>
    </source>
</evidence>
<comment type="caution">
    <text evidence="2">The sequence shown here is derived from an EMBL/GenBank/DDBJ whole genome shotgun (WGS) entry which is preliminary data.</text>
</comment>
<name>A0ABW3FYW9_9PSEU</name>
<evidence type="ECO:0000313" key="2">
    <source>
        <dbReference type="EMBL" id="MFD0921854.1"/>
    </source>
</evidence>
<dbReference type="EMBL" id="JBHTIW010000016">
    <property type="protein sequence ID" value="MFD0921854.1"/>
    <property type="molecule type" value="Genomic_DNA"/>
</dbReference>
<feature type="region of interest" description="Disordered" evidence="1">
    <location>
        <begin position="78"/>
        <end position="102"/>
    </location>
</feature>
<reference evidence="3" key="1">
    <citation type="journal article" date="2019" name="Int. J. Syst. Evol. Microbiol.">
        <title>The Global Catalogue of Microorganisms (GCM) 10K type strain sequencing project: providing services to taxonomists for standard genome sequencing and annotation.</title>
        <authorList>
            <consortium name="The Broad Institute Genomics Platform"/>
            <consortium name="The Broad Institute Genome Sequencing Center for Infectious Disease"/>
            <person name="Wu L."/>
            <person name="Ma J."/>
        </authorList>
    </citation>
    <scope>NUCLEOTIDE SEQUENCE [LARGE SCALE GENOMIC DNA]</scope>
    <source>
        <strain evidence="3">CCUG 56401</strain>
    </source>
</reference>
<feature type="compositionally biased region" description="Polar residues" evidence="1">
    <location>
        <begin position="91"/>
        <end position="102"/>
    </location>
</feature>